<dbReference type="AlphaFoldDB" id="K8W2S4"/>
<dbReference type="PATRIC" id="fig|1141662.3.peg.3663"/>
<keyword evidence="2 4" id="KW-0808">Transferase</keyword>
<dbReference type="InterPro" id="IPR029044">
    <property type="entry name" value="Nucleotide-diphossugar_trans"/>
</dbReference>
<dbReference type="GO" id="GO:0016758">
    <property type="term" value="F:hexosyltransferase activity"/>
    <property type="evidence" value="ECO:0007669"/>
    <property type="project" value="UniProtKB-ARBA"/>
</dbReference>
<dbReference type="OrthoDB" id="6813549at2"/>
<evidence type="ECO:0000256" key="2">
    <source>
        <dbReference type="ARBA" id="ARBA00022679"/>
    </source>
</evidence>
<dbReference type="Proteomes" id="UP000009336">
    <property type="component" value="Unassembled WGS sequence"/>
</dbReference>
<dbReference type="RefSeq" id="WP_008913577.1">
    <property type="nucleotide sequence ID" value="NZ_KB233226.1"/>
</dbReference>
<evidence type="ECO:0000256" key="1">
    <source>
        <dbReference type="ARBA" id="ARBA00022676"/>
    </source>
</evidence>
<dbReference type="Pfam" id="PF00535">
    <property type="entry name" value="Glycos_transf_2"/>
    <property type="match status" value="1"/>
</dbReference>
<organism evidence="4 5">
    <name type="scientific">Providencia burhodogranariea DSM 19968</name>
    <dbReference type="NCBI Taxonomy" id="1141662"/>
    <lineage>
        <taxon>Bacteria</taxon>
        <taxon>Pseudomonadati</taxon>
        <taxon>Pseudomonadota</taxon>
        <taxon>Gammaproteobacteria</taxon>
        <taxon>Enterobacterales</taxon>
        <taxon>Morganellaceae</taxon>
        <taxon>Providencia</taxon>
    </lineage>
</organism>
<evidence type="ECO:0000313" key="5">
    <source>
        <dbReference type="Proteomes" id="UP000009336"/>
    </source>
</evidence>
<dbReference type="STRING" id="1141662.OOA_18049"/>
<proteinExistence type="predicted"/>
<evidence type="ECO:0000259" key="3">
    <source>
        <dbReference type="Pfam" id="PF00535"/>
    </source>
</evidence>
<feature type="domain" description="Glycosyltransferase 2-like" evidence="3">
    <location>
        <begin position="5"/>
        <end position="138"/>
    </location>
</feature>
<reference evidence="4 5" key="1">
    <citation type="journal article" date="2012" name="BMC Genomics">
        <title>Comparative genomics of bacteria in the genus Providencia isolated from wild Drosophila melanogaster.</title>
        <authorList>
            <person name="Galac M.R."/>
            <person name="Lazzaro B.P."/>
        </authorList>
    </citation>
    <scope>NUCLEOTIDE SEQUENCE [LARGE SCALE GENOMIC DNA]</scope>
    <source>
        <strain evidence="4 5">DSM 19968</strain>
    </source>
</reference>
<dbReference type="InterPro" id="IPR001173">
    <property type="entry name" value="Glyco_trans_2-like"/>
</dbReference>
<evidence type="ECO:0000313" key="4">
    <source>
        <dbReference type="EMBL" id="EKT54126.1"/>
    </source>
</evidence>
<sequence>MPKISVIMPVYNSEKNIEKSLISLITQKLSDLEFIIIDDGSTDNSLSIIKDILDKYSSHNNTVTLITRENKGVAATRAEGVKLAQGEYIIHFDSDDWVDENWLQYLYKKAIEDNADIVICDYTEVYKRKKIHIHQQHFFSKQRNIEALLTGQISNMNWDKLVRKSILTENNITYIKDLNMGEDFLVTLMMIYHSNKISHISEPLYYYNKTNQDSLTYNYSKQSLDDILNVTKTAETFLINNNYLSNVQESFDYFKLNVRAFFIIHSNGELGNIKKGLNLYPETNYLINSYNAPKILKIMFLINKHGLLFLHQPIDKLYFIYRKLRNIKLSM</sequence>
<dbReference type="eggNOG" id="COG1216">
    <property type="taxonomic scope" value="Bacteria"/>
</dbReference>
<keyword evidence="5" id="KW-1185">Reference proteome</keyword>
<dbReference type="PANTHER" id="PTHR22916">
    <property type="entry name" value="GLYCOSYLTRANSFERASE"/>
    <property type="match status" value="1"/>
</dbReference>
<keyword evidence="1" id="KW-0328">Glycosyltransferase</keyword>
<dbReference type="PANTHER" id="PTHR22916:SF51">
    <property type="entry name" value="GLYCOSYLTRANSFERASE EPSH-RELATED"/>
    <property type="match status" value="1"/>
</dbReference>
<dbReference type="CDD" id="cd00761">
    <property type="entry name" value="Glyco_tranf_GTA_type"/>
    <property type="match status" value="1"/>
</dbReference>
<dbReference type="SUPFAM" id="SSF53448">
    <property type="entry name" value="Nucleotide-diphospho-sugar transferases"/>
    <property type="match status" value="1"/>
</dbReference>
<name>K8W2S4_9GAMM</name>
<gene>
    <name evidence="4" type="ORF">OOA_18049</name>
</gene>
<dbReference type="EMBL" id="AKKL01000050">
    <property type="protein sequence ID" value="EKT54126.1"/>
    <property type="molecule type" value="Genomic_DNA"/>
</dbReference>
<comment type="caution">
    <text evidence="4">The sequence shown here is derived from an EMBL/GenBank/DDBJ whole genome shotgun (WGS) entry which is preliminary data.</text>
</comment>
<dbReference type="HOGENOM" id="CLU_025996_25_0_6"/>
<dbReference type="Gene3D" id="3.90.550.10">
    <property type="entry name" value="Spore Coat Polysaccharide Biosynthesis Protein SpsA, Chain A"/>
    <property type="match status" value="1"/>
</dbReference>
<protein>
    <submittedName>
        <fullName evidence="4">Glycosyltransferase</fullName>
    </submittedName>
</protein>
<accession>K8W2S4</accession>